<keyword evidence="2" id="KW-0812">Transmembrane</keyword>
<sequence>MSIAILGGIVGSPNQVNAIPVSCPTGDCDFPVPEEDSVSYSSLAICSSCVDISEDIVATQKKSNVDGGPDYWWYNMSKSDSSFLGIRERSDGILAASPYPFLNIQAVEQSDISAANRYSPSTNITFMSFTWAGCSKPTEYSDQIDWLDKMDCSSYSRFPGLQNKVGLVATDCSLDLCVRNYESKVRNGELQETTVSVEKDVVFHDATNATDEIQHVIMKSPCWIDGQRYDMMNLSQVPYSPAAINFTFFDVDNEWRVAPRDCVFRTDQVFTRGIFEYMHDIFHTCCKLDNWGPGSEWIACDEEWWYKPLFNGGNADLESVSAAFENIALAMTARMRTTGMMDLYGNEPGRAVGTVTRSTVCIQVFWPWLTLHMFLVALTGLVFALIVYDSRRHGSSQPIWKHSSLVPFFHGLRDEQRGHGTVGGASAPLELSSMKEAAAGMVVQLQQCSEGYGGYGFVLSGTSEESVPQLPSYEPVSMRQSSDKKSPDVLVTPDLGPCSSASVSDDLDRAH</sequence>
<feature type="transmembrane region" description="Helical" evidence="2">
    <location>
        <begin position="365"/>
        <end position="388"/>
    </location>
</feature>
<dbReference type="PANTHER" id="PTHR35394:SF5">
    <property type="entry name" value="DUF3176 DOMAIN-CONTAINING PROTEIN"/>
    <property type="match status" value="1"/>
</dbReference>
<keyword evidence="2" id="KW-1133">Transmembrane helix</keyword>
<protein>
    <submittedName>
        <fullName evidence="3">Uncharacterized protein</fullName>
    </submittedName>
</protein>
<accession>A0ABR3W6U5</accession>
<evidence type="ECO:0000313" key="3">
    <source>
        <dbReference type="EMBL" id="KAL1854800.1"/>
    </source>
</evidence>
<keyword evidence="4" id="KW-1185">Reference proteome</keyword>
<evidence type="ECO:0000256" key="1">
    <source>
        <dbReference type="SAM" id="MobiDB-lite"/>
    </source>
</evidence>
<keyword evidence="2" id="KW-0472">Membrane</keyword>
<name>A0ABR3W6U5_9PEZI</name>
<organism evidence="3 4">
    <name type="scientific">Diaporthe australafricana</name>
    <dbReference type="NCBI Taxonomy" id="127596"/>
    <lineage>
        <taxon>Eukaryota</taxon>
        <taxon>Fungi</taxon>
        <taxon>Dikarya</taxon>
        <taxon>Ascomycota</taxon>
        <taxon>Pezizomycotina</taxon>
        <taxon>Sordariomycetes</taxon>
        <taxon>Sordariomycetidae</taxon>
        <taxon>Diaporthales</taxon>
        <taxon>Diaporthaceae</taxon>
        <taxon>Diaporthe</taxon>
    </lineage>
</organism>
<dbReference type="EMBL" id="JAWRVE010000136">
    <property type="protein sequence ID" value="KAL1854800.1"/>
    <property type="molecule type" value="Genomic_DNA"/>
</dbReference>
<comment type="caution">
    <text evidence="3">The sequence shown here is derived from an EMBL/GenBank/DDBJ whole genome shotgun (WGS) entry which is preliminary data.</text>
</comment>
<proteinExistence type="predicted"/>
<gene>
    <name evidence="3" type="ORF">Daus18300_011316</name>
</gene>
<evidence type="ECO:0000256" key="2">
    <source>
        <dbReference type="SAM" id="Phobius"/>
    </source>
</evidence>
<feature type="region of interest" description="Disordered" evidence="1">
    <location>
        <begin position="466"/>
        <end position="511"/>
    </location>
</feature>
<evidence type="ECO:0000313" key="4">
    <source>
        <dbReference type="Proteomes" id="UP001583177"/>
    </source>
</evidence>
<reference evidence="3 4" key="1">
    <citation type="journal article" date="2024" name="IMA Fungus">
        <title>IMA Genome - F19 : A genome assembly and annotation guide to empower mycologists, including annotated draft genome sequences of Ceratocystis pirilliformis, Diaporthe australafricana, Fusarium ophioides, Paecilomyces lecythidis, and Sporothrix stenoceras.</title>
        <authorList>
            <person name="Aylward J."/>
            <person name="Wilson A.M."/>
            <person name="Visagie C.M."/>
            <person name="Spraker J."/>
            <person name="Barnes I."/>
            <person name="Buitendag C."/>
            <person name="Ceriani C."/>
            <person name="Del Mar Angel L."/>
            <person name="du Plessis D."/>
            <person name="Fuchs T."/>
            <person name="Gasser K."/>
            <person name="Kramer D."/>
            <person name="Li W."/>
            <person name="Munsamy K."/>
            <person name="Piso A."/>
            <person name="Price J.L."/>
            <person name="Sonnekus B."/>
            <person name="Thomas C."/>
            <person name="van der Nest A."/>
            <person name="van Dijk A."/>
            <person name="van Heerden A."/>
            <person name="van Vuuren N."/>
            <person name="Yilmaz N."/>
            <person name="Duong T.A."/>
            <person name="van der Merwe N.A."/>
            <person name="Wingfield M.J."/>
            <person name="Wingfield B.D."/>
        </authorList>
    </citation>
    <scope>NUCLEOTIDE SEQUENCE [LARGE SCALE GENOMIC DNA]</scope>
    <source>
        <strain evidence="3 4">CMW 18300</strain>
    </source>
</reference>
<dbReference type="Proteomes" id="UP001583177">
    <property type="component" value="Unassembled WGS sequence"/>
</dbReference>
<dbReference type="PANTHER" id="PTHR35394">
    <property type="entry name" value="DUF3176 DOMAIN-CONTAINING PROTEIN"/>
    <property type="match status" value="1"/>
</dbReference>